<dbReference type="PANTHER" id="PTHR47829">
    <property type="entry name" value="HYDROLASE, PUTATIVE (AFU_ORTHOLOGUE AFUA_1G12880)-RELATED"/>
    <property type="match status" value="1"/>
</dbReference>
<keyword evidence="3" id="KW-1185">Reference proteome</keyword>
<reference evidence="2 3" key="1">
    <citation type="submission" date="2018-06" db="EMBL/GenBank/DDBJ databases">
        <title>Sphaerisporangium craniellae sp. nov., isolated from a marine sponge in the South China Sea.</title>
        <authorList>
            <person name="Li L."/>
        </authorList>
    </citation>
    <scope>NUCLEOTIDE SEQUENCE [LARGE SCALE GENOMIC DNA]</scope>
    <source>
        <strain evidence="2 3">LHW63015</strain>
    </source>
</reference>
<comment type="caution">
    <text evidence="2">The sequence shown here is derived from an EMBL/GenBank/DDBJ whole genome shotgun (WGS) entry which is preliminary data.</text>
</comment>
<protein>
    <recommendedName>
        <fullName evidence="4">HAD family phosphatase</fullName>
    </recommendedName>
</protein>
<feature type="compositionally biased region" description="Basic and acidic residues" evidence="1">
    <location>
        <begin position="195"/>
        <end position="205"/>
    </location>
</feature>
<evidence type="ECO:0000313" key="3">
    <source>
        <dbReference type="Proteomes" id="UP000253303"/>
    </source>
</evidence>
<dbReference type="InterPro" id="IPR036412">
    <property type="entry name" value="HAD-like_sf"/>
</dbReference>
<accession>A0A366LPC6</accession>
<dbReference type="CDD" id="cd02603">
    <property type="entry name" value="HAD_sEH-N_like"/>
    <property type="match status" value="1"/>
</dbReference>
<dbReference type="AlphaFoldDB" id="A0A366LPC6"/>
<feature type="compositionally biased region" description="Basic and acidic residues" evidence="1">
    <location>
        <begin position="32"/>
        <end position="52"/>
    </location>
</feature>
<dbReference type="Proteomes" id="UP000253303">
    <property type="component" value="Unassembled WGS sequence"/>
</dbReference>
<name>A0A366LPC6_9ACTN</name>
<dbReference type="PANTHER" id="PTHR47829:SF1">
    <property type="entry name" value="HAD FAMILY PHOSPHATASE"/>
    <property type="match status" value="1"/>
</dbReference>
<evidence type="ECO:0000313" key="2">
    <source>
        <dbReference type="EMBL" id="RBQ15363.1"/>
    </source>
</evidence>
<dbReference type="SUPFAM" id="SSF56784">
    <property type="entry name" value="HAD-like"/>
    <property type="match status" value="1"/>
</dbReference>
<feature type="compositionally biased region" description="Basic residues" evidence="1">
    <location>
        <begin position="179"/>
        <end position="194"/>
    </location>
</feature>
<dbReference type="Gene3D" id="3.40.50.1000">
    <property type="entry name" value="HAD superfamily/HAD-like"/>
    <property type="match status" value="1"/>
</dbReference>
<organism evidence="2 3">
    <name type="scientific">Spongiactinospora rosea</name>
    <dbReference type="NCBI Taxonomy" id="2248750"/>
    <lineage>
        <taxon>Bacteria</taxon>
        <taxon>Bacillati</taxon>
        <taxon>Actinomycetota</taxon>
        <taxon>Actinomycetes</taxon>
        <taxon>Streptosporangiales</taxon>
        <taxon>Streptosporangiaceae</taxon>
        <taxon>Spongiactinospora</taxon>
    </lineage>
</organism>
<dbReference type="InterPro" id="IPR023214">
    <property type="entry name" value="HAD_sf"/>
</dbReference>
<proteinExistence type="predicted"/>
<feature type="compositionally biased region" description="Basic and acidic residues" evidence="1">
    <location>
        <begin position="91"/>
        <end position="103"/>
    </location>
</feature>
<dbReference type="SFLD" id="SFLDG01129">
    <property type="entry name" value="C1.5:_HAD__Beta-PGM__Phosphata"/>
    <property type="match status" value="1"/>
</dbReference>
<dbReference type="EMBL" id="QMEY01000024">
    <property type="protein sequence ID" value="RBQ15363.1"/>
    <property type="molecule type" value="Genomic_DNA"/>
</dbReference>
<evidence type="ECO:0000256" key="1">
    <source>
        <dbReference type="SAM" id="MobiDB-lite"/>
    </source>
</evidence>
<feature type="compositionally biased region" description="Basic residues" evidence="1">
    <location>
        <begin position="67"/>
        <end position="78"/>
    </location>
</feature>
<dbReference type="SFLD" id="SFLDS00003">
    <property type="entry name" value="Haloacid_Dehalogenase"/>
    <property type="match status" value="1"/>
</dbReference>
<gene>
    <name evidence="2" type="ORF">DP939_36490</name>
</gene>
<dbReference type="InterPro" id="IPR052898">
    <property type="entry name" value="ACAD10-like"/>
</dbReference>
<sequence>MRPGGVVDRPDGYAPGRRARIGSGRPLGGQALHHDRDARRPADRRRRVDGLHPRRARVPVRLWKQGPARRSRIRRRGPGHSPPRNPSTHSRLADGRDLRDARLPRPGTGMPAPPRPSRTAPDECSAGPAVDRHWILRRRQAPGLPWRRPDAPGQVPGRPSHPGSVPGLLGSVIETTPLHRPHRPGRSPRRHREHGGRGRSRDQSPGHHRADRPHAQPAASGPPAPAHATDPLSGRTPPGRTPSPPERHAMRPRALLLDFGGVVTTDFYAAIRTFCASQGLPDNAIEHVLATRPEVRARLVDAERGRITQHEFEETLGGALGIPGRGIIARIGAHLKPYQPVLALVARARHQGIRTGVLSNSWGSGDYNVYDAYDLERHFDTIVISDQVGTSKPDTAIYQLAADRLGVNPPECIFADDTAAYLAPAHDLGMAVVHFAEPESGIAEIIKRLGLSNPGT</sequence>
<dbReference type="Pfam" id="PF00702">
    <property type="entry name" value="Hydrolase"/>
    <property type="match status" value="1"/>
</dbReference>
<dbReference type="PRINTS" id="PR00413">
    <property type="entry name" value="HADHALOGNASE"/>
</dbReference>
<dbReference type="NCBIfam" id="TIGR01509">
    <property type="entry name" value="HAD-SF-IA-v3"/>
    <property type="match status" value="1"/>
</dbReference>
<dbReference type="InterPro" id="IPR006439">
    <property type="entry name" value="HAD-SF_hydro_IA"/>
</dbReference>
<evidence type="ECO:0008006" key="4">
    <source>
        <dbReference type="Google" id="ProtNLM"/>
    </source>
</evidence>
<feature type="region of interest" description="Disordered" evidence="1">
    <location>
        <begin position="1"/>
        <end position="248"/>
    </location>
</feature>